<name>A0A9D9H1Q5_9BACT</name>
<gene>
    <name evidence="2" type="ORF">IAB08_02685</name>
</gene>
<proteinExistence type="predicted"/>
<dbReference type="AlphaFoldDB" id="A0A9D9H1Q5"/>
<evidence type="ECO:0000256" key="1">
    <source>
        <dbReference type="SAM" id="SignalP"/>
    </source>
</evidence>
<reference evidence="2" key="1">
    <citation type="submission" date="2020-10" db="EMBL/GenBank/DDBJ databases">
        <authorList>
            <person name="Gilroy R."/>
        </authorList>
    </citation>
    <scope>NUCLEOTIDE SEQUENCE</scope>
    <source>
        <strain evidence="2">2889</strain>
    </source>
</reference>
<evidence type="ECO:0000313" key="3">
    <source>
        <dbReference type="Proteomes" id="UP000823612"/>
    </source>
</evidence>
<evidence type="ECO:0008006" key="4">
    <source>
        <dbReference type="Google" id="ProtNLM"/>
    </source>
</evidence>
<accession>A0A9D9H1Q5</accession>
<protein>
    <recommendedName>
        <fullName evidence="4">Secreted protein</fullName>
    </recommendedName>
</protein>
<keyword evidence="1" id="KW-0732">Signal</keyword>
<comment type="caution">
    <text evidence="2">The sequence shown here is derived from an EMBL/GenBank/DDBJ whole genome shotgun (WGS) entry which is preliminary data.</text>
</comment>
<feature type="chain" id="PRO_5039118179" description="Secreted protein" evidence="1">
    <location>
        <begin position="23"/>
        <end position="245"/>
    </location>
</feature>
<reference evidence="2" key="2">
    <citation type="journal article" date="2021" name="PeerJ">
        <title>Extensive microbial diversity within the chicken gut microbiome revealed by metagenomics and culture.</title>
        <authorList>
            <person name="Gilroy R."/>
            <person name="Ravi A."/>
            <person name="Getino M."/>
            <person name="Pursley I."/>
            <person name="Horton D.L."/>
            <person name="Alikhan N.F."/>
            <person name="Baker D."/>
            <person name="Gharbi K."/>
            <person name="Hall N."/>
            <person name="Watson M."/>
            <person name="Adriaenssens E.M."/>
            <person name="Foster-Nyarko E."/>
            <person name="Jarju S."/>
            <person name="Secka A."/>
            <person name="Antonio M."/>
            <person name="Oren A."/>
            <person name="Chaudhuri R.R."/>
            <person name="La Ragione R."/>
            <person name="Hildebrand F."/>
            <person name="Pallen M.J."/>
        </authorList>
    </citation>
    <scope>NUCLEOTIDE SEQUENCE</scope>
    <source>
        <strain evidence="2">2889</strain>
    </source>
</reference>
<feature type="signal peptide" evidence="1">
    <location>
        <begin position="1"/>
        <end position="22"/>
    </location>
</feature>
<sequence length="245" mass="26873">MNKLAIIPVFLMALLASKPVSAQVTMGDLTKQQRDSIIFAFPKCTPGTVYMKDGSIAKSDLNYNYYEPQVLFRNDKPTSPEDTLRRLDNLGEVLLIEIGDRSFVPVLGTSLGEIIWDNRTISLVVTKKVNIEEKKAGAYGTGGSTSSIQSVSSFTGSSGVNRSGNYTGQTSFTSVNYDFASNAELSIDTRLFLLQGTKTLPVSKKNLTKAFPKAANFIKQYIDEQKPDLENPQEVINLINLANAQ</sequence>
<dbReference type="EMBL" id="JADIMZ010000034">
    <property type="protein sequence ID" value="MBO8432187.1"/>
    <property type="molecule type" value="Genomic_DNA"/>
</dbReference>
<organism evidence="2 3">
    <name type="scientific">Candidatus Pullibacteroides excrementavium</name>
    <dbReference type="NCBI Taxonomy" id="2840905"/>
    <lineage>
        <taxon>Bacteria</taxon>
        <taxon>Pseudomonadati</taxon>
        <taxon>Bacteroidota</taxon>
        <taxon>Bacteroidia</taxon>
        <taxon>Bacteroidales</taxon>
        <taxon>Candidatus Pullibacteroides</taxon>
    </lineage>
</organism>
<dbReference type="Proteomes" id="UP000823612">
    <property type="component" value="Unassembled WGS sequence"/>
</dbReference>
<evidence type="ECO:0000313" key="2">
    <source>
        <dbReference type="EMBL" id="MBO8432187.1"/>
    </source>
</evidence>